<dbReference type="PANTHER" id="PTHR35789:SF1">
    <property type="entry name" value="SPORE GERMINATION PROTEIN B3"/>
    <property type="match status" value="1"/>
</dbReference>
<proteinExistence type="inferred from homology"/>
<evidence type="ECO:0000259" key="9">
    <source>
        <dbReference type="Pfam" id="PF25198"/>
    </source>
</evidence>
<evidence type="ECO:0000256" key="3">
    <source>
        <dbReference type="ARBA" id="ARBA00022544"/>
    </source>
</evidence>
<dbReference type="InterPro" id="IPR046953">
    <property type="entry name" value="Spore_GerAC-like_C"/>
</dbReference>
<sequence>MRRITALLLAGLAALTLTGCRRGPGLLPYAREIEDMELMQTLGVDRAGEGQVEVTASSGSGDPAEGAATVVSGQAGTISAAVLGMQGEGSSYLYFGHVGQLLLGEELARQGVEPALDYILRDVETRLDTALYLVRGGTAGKAITAAGEDGSAADRLEALAEDAGLLAGSMPRTVKDALSDLYAQGATFLPAVEADEALTAAGYGILKGDRLAGWAEGDAALGVNLVLGQVDADVVELPLDGGGVAALRVVGARTSVRPVMDGGALTGLSLTCTLDANMAEGNLDLRTEEVHASLETALAQVEEARIRSALELAQELDADYLGLLRRAALARPWHKEALEGASLGALELELHVTAKLQRSYDAAR</sequence>
<dbReference type="PANTHER" id="PTHR35789">
    <property type="entry name" value="SPORE GERMINATION PROTEIN B3"/>
    <property type="match status" value="1"/>
</dbReference>
<comment type="similarity">
    <text evidence="2">Belongs to the GerABKC lipoprotein family.</text>
</comment>
<dbReference type="HOGENOM" id="CLU_760288_0_0_9"/>
<evidence type="ECO:0000313" key="10">
    <source>
        <dbReference type="EMBL" id="KGF57587.1"/>
    </source>
</evidence>
<dbReference type="Pfam" id="PF05504">
    <property type="entry name" value="Spore_GerAC"/>
    <property type="match status" value="1"/>
</dbReference>
<feature type="domain" description="Spore germination protein N-terminal" evidence="9">
    <location>
        <begin position="30"/>
        <end position="193"/>
    </location>
</feature>
<evidence type="ECO:0000256" key="6">
    <source>
        <dbReference type="ARBA" id="ARBA00023139"/>
    </source>
</evidence>
<evidence type="ECO:0008006" key="12">
    <source>
        <dbReference type="Google" id="ProtNLM"/>
    </source>
</evidence>
<name>A0A096CS08_FLAPL</name>
<dbReference type="InterPro" id="IPR057336">
    <property type="entry name" value="GerAC_N"/>
</dbReference>
<keyword evidence="5" id="KW-0472">Membrane</keyword>
<dbReference type="PROSITE" id="PS51257">
    <property type="entry name" value="PROKAR_LIPOPROTEIN"/>
    <property type="match status" value="1"/>
</dbReference>
<dbReference type="EMBL" id="ADLO01000001">
    <property type="protein sequence ID" value="KGF57587.1"/>
    <property type="molecule type" value="Genomic_DNA"/>
</dbReference>
<protein>
    <recommendedName>
        <fullName evidence="12">Ger(X)C family germination protein</fullName>
    </recommendedName>
</protein>
<dbReference type="eggNOG" id="ENOG5030RAA">
    <property type="taxonomic scope" value="Bacteria"/>
</dbReference>
<reference evidence="10 11" key="1">
    <citation type="submission" date="2011-08" db="EMBL/GenBank/DDBJ databases">
        <title>The Genome Sequence of Clostridium orbiscindens 1_3_50AFAA.</title>
        <authorList>
            <consortium name="The Broad Institute Genome Sequencing Platform"/>
            <person name="Earl A."/>
            <person name="Ward D."/>
            <person name="Feldgarden M."/>
            <person name="Gevers D."/>
            <person name="Daigneault M."/>
            <person name="Strauss J."/>
            <person name="Allen-Vercoe E."/>
            <person name="Young S.K."/>
            <person name="Zeng Q."/>
            <person name="Gargeya S."/>
            <person name="Fitzgerald M."/>
            <person name="Haas B."/>
            <person name="Abouelleil A."/>
            <person name="Alvarado L."/>
            <person name="Arachchi H.M."/>
            <person name="Berlin A."/>
            <person name="Brown A."/>
            <person name="Chapman S.B."/>
            <person name="Chen Z."/>
            <person name="Dunbar C."/>
            <person name="Freedman E."/>
            <person name="Gearin G."/>
            <person name="Gellesch M."/>
            <person name="Goldberg J."/>
            <person name="Griggs A."/>
            <person name="Gujja S."/>
            <person name="Heiman D."/>
            <person name="Howarth C."/>
            <person name="Larson L."/>
            <person name="Lui A."/>
            <person name="MacDonald P.J.P."/>
            <person name="Montmayeur A."/>
            <person name="Murphy C."/>
            <person name="Neiman D."/>
            <person name="Pearson M."/>
            <person name="Priest M."/>
            <person name="Roberts A."/>
            <person name="Saif S."/>
            <person name="Shea T."/>
            <person name="Shenoy N."/>
            <person name="Sisk P."/>
            <person name="Stolte C."/>
            <person name="Sykes S."/>
            <person name="Wortman J."/>
            <person name="Nusbaum C."/>
            <person name="Birren B."/>
        </authorList>
    </citation>
    <scope>NUCLEOTIDE SEQUENCE [LARGE SCALE GENOMIC DNA]</scope>
    <source>
        <strain evidence="10 11">1_3_50AFAA</strain>
    </source>
</reference>
<dbReference type="GO" id="GO:0009847">
    <property type="term" value="P:spore germination"/>
    <property type="evidence" value="ECO:0007669"/>
    <property type="project" value="InterPro"/>
</dbReference>
<dbReference type="Pfam" id="PF25198">
    <property type="entry name" value="Spore_GerAC_N"/>
    <property type="match status" value="1"/>
</dbReference>
<feature type="domain" description="Spore germination GerAC-like C-terminal" evidence="8">
    <location>
        <begin position="202"/>
        <end position="358"/>
    </location>
</feature>
<comment type="subcellular location">
    <subcellularLocation>
        <location evidence="1">Membrane</location>
        <topology evidence="1">Lipid-anchor</topology>
    </subcellularLocation>
</comment>
<evidence type="ECO:0000259" key="8">
    <source>
        <dbReference type="Pfam" id="PF05504"/>
    </source>
</evidence>
<dbReference type="InterPro" id="IPR038501">
    <property type="entry name" value="Spore_GerAC_C_sf"/>
</dbReference>
<dbReference type="PATRIC" id="fig|742738.3.peg.2"/>
<comment type="caution">
    <text evidence="10">The sequence shown here is derived from an EMBL/GenBank/DDBJ whole genome shotgun (WGS) entry which is preliminary data.</text>
</comment>
<gene>
    <name evidence="10" type="ORF">HMPREF9460_00002</name>
</gene>
<keyword evidence="4" id="KW-0732">Signal</keyword>
<keyword evidence="7" id="KW-0449">Lipoprotein</keyword>
<dbReference type="GO" id="GO:0016020">
    <property type="term" value="C:membrane"/>
    <property type="evidence" value="ECO:0007669"/>
    <property type="project" value="UniProtKB-SubCell"/>
</dbReference>
<keyword evidence="11" id="KW-1185">Reference proteome</keyword>
<evidence type="ECO:0000256" key="7">
    <source>
        <dbReference type="ARBA" id="ARBA00023288"/>
    </source>
</evidence>
<evidence type="ECO:0000256" key="2">
    <source>
        <dbReference type="ARBA" id="ARBA00007886"/>
    </source>
</evidence>
<dbReference type="Proteomes" id="UP000029585">
    <property type="component" value="Unassembled WGS sequence"/>
</dbReference>
<evidence type="ECO:0000313" key="11">
    <source>
        <dbReference type="Proteomes" id="UP000029585"/>
    </source>
</evidence>
<evidence type="ECO:0000256" key="1">
    <source>
        <dbReference type="ARBA" id="ARBA00004635"/>
    </source>
</evidence>
<dbReference type="InterPro" id="IPR008844">
    <property type="entry name" value="Spore_GerAC-like"/>
</dbReference>
<accession>A0A096CS08</accession>
<evidence type="ECO:0000256" key="4">
    <source>
        <dbReference type="ARBA" id="ARBA00022729"/>
    </source>
</evidence>
<keyword evidence="6" id="KW-0564">Palmitate</keyword>
<organism evidence="10 11">
    <name type="scientific">Flavonifractor plautii 1_3_50AFAA</name>
    <dbReference type="NCBI Taxonomy" id="742738"/>
    <lineage>
        <taxon>Bacteria</taxon>
        <taxon>Bacillati</taxon>
        <taxon>Bacillota</taxon>
        <taxon>Clostridia</taxon>
        <taxon>Eubacteriales</taxon>
        <taxon>Oscillospiraceae</taxon>
        <taxon>Flavonifractor</taxon>
    </lineage>
</organism>
<dbReference type="RefSeq" id="WP_044937988.1">
    <property type="nucleotide sequence ID" value="NZ_KN174161.1"/>
</dbReference>
<keyword evidence="3" id="KW-0309">Germination</keyword>
<dbReference type="AlphaFoldDB" id="A0A096CS08"/>
<evidence type="ECO:0000256" key="5">
    <source>
        <dbReference type="ARBA" id="ARBA00023136"/>
    </source>
</evidence>
<dbReference type="Gene3D" id="3.30.300.210">
    <property type="entry name" value="Nutrient germinant receptor protein C, domain 3"/>
    <property type="match status" value="1"/>
</dbReference>